<dbReference type="Pfam" id="PF00067">
    <property type="entry name" value="p450"/>
    <property type="match status" value="1"/>
</dbReference>
<dbReference type="EMBL" id="CADCXU010025415">
    <property type="protein sequence ID" value="CAB0012411.1"/>
    <property type="molecule type" value="Genomic_DNA"/>
</dbReference>
<name>A0A6H5H516_9HEMI</name>
<dbReference type="AlphaFoldDB" id="A0A6H5H516"/>
<keyword evidence="2" id="KW-0378">Hydrolase</keyword>
<dbReference type="GO" id="GO:0046475">
    <property type="term" value="P:glycerophospholipid catabolic process"/>
    <property type="evidence" value="ECO:0007669"/>
    <property type="project" value="TreeGrafter"/>
</dbReference>
<dbReference type="Pfam" id="PF03009">
    <property type="entry name" value="GDPD"/>
    <property type="match status" value="1"/>
</dbReference>
<keyword evidence="6" id="KW-1185">Reference proteome</keyword>
<accession>A0A6H5H516</accession>
<sequence length="572" mass="65524">MASCLAFLAMFPEHQKKVYDELFEIFGDSDRDPTLDDLKKMVYLEMCLKEALRHCAPAAITRRLSSDIQIGWTTIIHLKFSVINNRPIGIAVADKRPGIQLLLRSRGSVNLVTLRYRLESRDAHGECEILYGENLDTTVYEAASKGVPSRSPWVEFTIYRVLEDDDRHLIPIGHRGSGSDEYRRNNHLPYIPENTLVSYEKAYKSGSSWVELDLMISSDNKIVVTHNFKIDNTPVWNMTYDQFKARTSSPILFEELFWKLDAKINLDLDIKYPSIDEIEEQNLGTPPNLEHYMDLILDTIRRRKNRDLILSSFEPDAVAYLKRTAPDLNVFFLTEALPDKFTDSRRNSFANGIRFCIENDLQGIGTDSEVISANPVNEVAMVHGAGLQLVVYFWRANFRKTNYVDEIIKFECAGVDGVITDDIPMHEVISLKRPTGRRTPHCSGRSPLSHDPIVRLASVLPPTNGKFKIVPGKKVFFVKEQSLSSVEVSRGGWTTPRRRLKKDKTWSLRYFALRATLNRKMANFRFVQLSTLFGPMMMGKVSRKVMNICYWIMGRRLAVTQFASNITEGMKF</sequence>
<comment type="similarity">
    <text evidence="1">Belongs to the cytochrome P450 family.</text>
</comment>
<feature type="domain" description="GP-PDE" evidence="4">
    <location>
        <begin position="169"/>
        <end position="430"/>
    </location>
</feature>
<dbReference type="SUPFAM" id="SSF51695">
    <property type="entry name" value="PLC-like phosphodiesterases"/>
    <property type="match status" value="1"/>
</dbReference>
<dbReference type="GO" id="GO:0004497">
    <property type="term" value="F:monooxygenase activity"/>
    <property type="evidence" value="ECO:0007669"/>
    <property type="project" value="UniProtKB-KW"/>
</dbReference>
<dbReference type="InterPro" id="IPR036396">
    <property type="entry name" value="Cyt_P450_sf"/>
</dbReference>
<dbReference type="InterPro" id="IPR001128">
    <property type="entry name" value="Cyt_P450"/>
</dbReference>
<dbReference type="PANTHER" id="PTHR22958">
    <property type="entry name" value="GLYCEROPHOSPHORYL DIESTER PHOSPHODIESTERASE"/>
    <property type="match status" value="1"/>
</dbReference>
<dbReference type="SUPFAM" id="SSF48264">
    <property type="entry name" value="Cytochrome P450"/>
    <property type="match status" value="1"/>
</dbReference>
<keyword evidence="3" id="KW-0503">Monooxygenase</keyword>
<proteinExistence type="inferred from homology"/>
<dbReference type="GO" id="GO:0016705">
    <property type="term" value="F:oxidoreductase activity, acting on paired donors, with incorporation or reduction of molecular oxygen"/>
    <property type="evidence" value="ECO:0007669"/>
    <property type="project" value="InterPro"/>
</dbReference>
<dbReference type="PANTHER" id="PTHR22958:SF1">
    <property type="entry name" value="GLYCEROPHOSPHOCHOLINE PHOSPHODIESTERASE GPCPD1"/>
    <property type="match status" value="1"/>
</dbReference>
<dbReference type="Proteomes" id="UP000479000">
    <property type="component" value="Unassembled WGS sequence"/>
</dbReference>
<dbReference type="InterPro" id="IPR051578">
    <property type="entry name" value="GDPD"/>
</dbReference>
<dbReference type="Gene3D" id="3.20.20.190">
    <property type="entry name" value="Phosphatidylinositol (PI) phosphodiesterase"/>
    <property type="match status" value="1"/>
</dbReference>
<evidence type="ECO:0000313" key="6">
    <source>
        <dbReference type="Proteomes" id="UP000479000"/>
    </source>
</evidence>
<dbReference type="GO" id="GO:0020037">
    <property type="term" value="F:heme binding"/>
    <property type="evidence" value="ECO:0007669"/>
    <property type="project" value="InterPro"/>
</dbReference>
<reference evidence="5 6" key="1">
    <citation type="submission" date="2020-02" db="EMBL/GenBank/DDBJ databases">
        <authorList>
            <person name="Ferguson B K."/>
        </authorList>
    </citation>
    <scope>NUCLEOTIDE SEQUENCE [LARGE SCALE GENOMIC DNA]</scope>
</reference>
<dbReference type="InterPro" id="IPR017946">
    <property type="entry name" value="PLC-like_Pdiesterase_TIM-brl"/>
</dbReference>
<evidence type="ECO:0000256" key="1">
    <source>
        <dbReference type="ARBA" id="ARBA00010617"/>
    </source>
</evidence>
<organism evidence="5 6">
    <name type="scientific">Nesidiocoris tenuis</name>
    <dbReference type="NCBI Taxonomy" id="355587"/>
    <lineage>
        <taxon>Eukaryota</taxon>
        <taxon>Metazoa</taxon>
        <taxon>Ecdysozoa</taxon>
        <taxon>Arthropoda</taxon>
        <taxon>Hexapoda</taxon>
        <taxon>Insecta</taxon>
        <taxon>Pterygota</taxon>
        <taxon>Neoptera</taxon>
        <taxon>Paraneoptera</taxon>
        <taxon>Hemiptera</taxon>
        <taxon>Heteroptera</taxon>
        <taxon>Panheteroptera</taxon>
        <taxon>Cimicomorpha</taxon>
        <taxon>Miridae</taxon>
        <taxon>Dicyphina</taxon>
        <taxon>Nesidiocoris</taxon>
    </lineage>
</organism>
<evidence type="ECO:0000259" key="4">
    <source>
        <dbReference type="PROSITE" id="PS51704"/>
    </source>
</evidence>
<dbReference type="OrthoDB" id="1372046at2759"/>
<evidence type="ECO:0000256" key="3">
    <source>
        <dbReference type="ARBA" id="ARBA00023033"/>
    </source>
</evidence>
<protein>
    <recommendedName>
        <fullName evidence="4">GP-PDE domain-containing protein</fullName>
    </recommendedName>
</protein>
<evidence type="ECO:0000256" key="2">
    <source>
        <dbReference type="ARBA" id="ARBA00022801"/>
    </source>
</evidence>
<dbReference type="GO" id="GO:0005506">
    <property type="term" value="F:iron ion binding"/>
    <property type="evidence" value="ECO:0007669"/>
    <property type="project" value="InterPro"/>
</dbReference>
<dbReference type="PROSITE" id="PS51704">
    <property type="entry name" value="GP_PDE"/>
    <property type="match status" value="1"/>
</dbReference>
<feature type="non-terminal residue" evidence="5">
    <location>
        <position position="572"/>
    </location>
</feature>
<dbReference type="Gene3D" id="1.10.630.10">
    <property type="entry name" value="Cytochrome P450"/>
    <property type="match status" value="1"/>
</dbReference>
<dbReference type="InterPro" id="IPR030395">
    <property type="entry name" value="GP_PDE_dom"/>
</dbReference>
<dbReference type="GO" id="GO:0008081">
    <property type="term" value="F:phosphoric diester hydrolase activity"/>
    <property type="evidence" value="ECO:0007669"/>
    <property type="project" value="InterPro"/>
</dbReference>
<evidence type="ECO:0000313" key="5">
    <source>
        <dbReference type="EMBL" id="CAB0012411.1"/>
    </source>
</evidence>
<gene>
    <name evidence="5" type="ORF">NTEN_LOCUS17154</name>
</gene>
<keyword evidence="3" id="KW-0560">Oxidoreductase</keyword>